<accession>A0ABZ1Z872</accession>
<dbReference type="RefSeq" id="WP_327094978.1">
    <property type="nucleotide sequence ID" value="NZ_CP109149.1"/>
</dbReference>
<feature type="signal peptide" evidence="4">
    <location>
        <begin position="1"/>
        <end position="21"/>
    </location>
</feature>
<dbReference type="PROSITE" id="PS51257">
    <property type="entry name" value="PROKAR_LIPOPROTEIN"/>
    <property type="match status" value="1"/>
</dbReference>
<organism evidence="5 6">
    <name type="scientific">Nocardia vinacea</name>
    <dbReference type="NCBI Taxonomy" id="96468"/>
    <lineage>
        <taxon>Bacteria</taxon>
        <taxon>Bacillati</taxon>
        <taxon>Actinomycetota</taxon>
        <taxon>Actinomycetes</taxon>
        <taxon>Mycobacteriales</taxon>
        <taxon>Nocardiaceae</taxon>
        <taxon>Nocardia</taxon>
    </lineage>
</organism>
<feature type="region of interest" description="Disordered" evidence="3">
    <location>
        <begin position="32"/>
        <end position="59"/>
    </location>
</feature>
<reference evidence="5" key="1">
    <citation type="submission" date="2022-10" db="EMBL/GenBank/DDBJ databases">
        <title>The complete genomes of actinobacterial strains from the NBC collection.</title>
        <authorList>
            <person name="Joergensen T.S."/>
            <person name="Alvarez Arevalo M."/>
            <person name="Sterndorff E.B."/>
            <person name="Faurdal D."/>
            <person name="Vuksanovic O."/>
            <person name="Mourched A.-S."/>
            <person name="Charusanti P."/>
            <person name="Shaw S."/>
            <person name="Blin K."/>
            <person name="Weber T."/>
        </authorList>
    </citation>
    <scope>NUCLEOTIDE SEQUENCE</scope>
    <source>
        <strain evidence="5">NBC_01482</strain>
    </source>
</reference>
<sequence>MNTKPVRISAAALAASAAAFALFVTGCSDDSGNSSTTSAKPGTSAAPAPASGKSTASVDGKALDGKFDTTCAKQGDTVALALSDTNNATYGTLSVSASITGTDNVQAVAVAGSKGGANGLPYALGFGNGMPGGSAKVVKDGNTYKVTGEGVGAPDLTNPTASPKSSKFDITFACSTVVGG</sequence>
<evidence type="ECO:0000313" key="6">
    <source>
        <dbReference type="Proteomes" id="UP001432062"/>
    </source>
</evidence>
<protein>
    <submittedName>
        <fullName evidence="5">Lipoprotein LpqH</fullName>
    </submittedName>
</protein>
<evidence type="ECO:0000256" key="3">
    <source>
        <dbReference type="SAM" id="MobiDB-lite"/>
    </source>
</evidence>
<dbReference type="InterPro" id="IPR008691">
    <property type="entry name" value="LpqH"/>
</dbReference>
<keyword evidence="1" id="KW-1003">Cell membrane</keyword>
<evidence type="ECO:0000256" key="2">
    <source>
        <dbReference type="ARBA" id="ARBA00023136"/>
    </source>
</evidence>
<dbReference type="Pfam" id="PF05481">
    <property type="entry name" value="Myco_19_kDa"/>
    <property type="match status" value="1"/>
</dbReference>
<evidence type="ECO:0000256" key="4">
    <source>
        <dbReference type="SAM" id="SignalP"/>
    </source>
</evidence>
<feature type="compositionally biased region" description="Low complexity" evidence="3">
    <location>
        <begin position="34"/>
        <end position="57"/>
    </location>
</feature>
<keyword evidence="2" id="KW-0472">Membrane</keyword>
<feature type="chain" id="PRO_5046999849" evidence="4">
    <location>
        <begin position="22"/>
        <end position="180"/>
    </location>
</feature>
<evidence type="ECO:0000256" key="1">
    <source>
        <dbReference type="ARBA" id="ARBA00022475"/>
    </source>
</evidence>
<name>A0ABZ1Z872_9NOCA</name>
<proteinExistence type="predicted"/>
<keyword evidence="5" id="KW-0449">Lipoprotein</keyword>
<keyword evidence="6" id="KW-1185">Reference proteome</keyword>
<dbReference type="Proteomes" id="UP001432062">
    <property type="component" value="Chromosome"/>
</dbReference>
<gene>
    <name evidence="5" type="ORF">OG563_20070</name>
</gene>
<keyword evidence="4" id="KW-0732">Signal</keyword>
<dbReference type="EMBL" id="CP109441">
    <property type="protein sequence ID" value="WUV50287.1"/>
    <property type="molecule type" value="Genomic_DNA"/>
</dbReference>
<evidence type="ECO:0000313" key="5">
    <source>
        <dbReference type="EMBL" id="WUV50287.1"/>
    </source>
</evidence>